<dbReference type="Pfam" id="PF02121">
    <property type="entry name" value="IP_trans"/>
    <property type="match status" value="1"/>
</dbReference>
<dbReference type="Proteomes" id="UP001233999">
    <property type="component" value="Unassembled WGS sequence"/>
</dbReference>
<dbReference type="PRINTS" id="PR00391">
    <property type="entry name" value="PITRANSFER"/>
</dbReference>
<dbReference type="Pfam" id="PF24695">
    <property type="entry name" value="PITM1-3"/>
    <property type="match status" value="1"/>
</dbReference>
<evidence type="ECO:0000313" key="8">
    <source>
        <dbReference type="EMBL" id="KAJ9573722.1"/>
    </source>
</evidence>
<sequence length="1194" mass="132534">KKSREESKGAGSGVEILVNEPYDDGPGGQGQYTHKIYHVGSHLPGWFKSLLPKSALTVEEEAWNAYPYTKTRYTCPFVEKFSLEIETYYYADNGHQENVFGLSGSDLRNRVTDLIDVVKDQLYGADYVREEDPKIYVSQKTGRGPLSETWLDDYWNECKGKKMPLANGKSIMCAYKLCRVEFRYWGMQTKLEKFIHDVALRKTMLRAHRQAWAWQDEWHGLTMDDIRQIERQTQEALKQKMGVGESESQDSCDELDRAPNGSTAATLGSIEKTEQEMPSPPVIKKSDVVPTINTDGDISPEDSPTELILRHPEESGNFVEKDTESRRKLWSRSNSKAALHSPSSTSSKSFDLQMANWRMESIVRDSDSGSEDEFFDCQEDVGETASLAKWSSLDLLTEEDLDATSPTVMIDKQADSIFCQSFLQRVVSERGRTMAAAGSVDVSCPGSPVMTPHHSMCSTTVLILVLHAGSVLDANVDVTAKKSDITTFRGAFESVMRQHYPSMVGHIAVRLVSCPSICTEALGILSSLSPYSFDVSPSSTDTPHVTHDSIPIGAIPLFSSSTPEYQDAVSRVINGANTVYQDFIRSDEGSGFNGQICFVGDGVGSILGYDALCRTSQYQSRHDSENSILDTDGPAGDECGTHTTEGGQNAEGLYPNKHLSAPAPRRRSSSTSEHQCKLEFEVSDFFMFGSPLDYLSRSLVNASVAPIPRPMVQQVYNLFHPTDPVAARLEPLLSARFSMLPPVNVARYQKYPLGNGQPYHLLEIIQANPQMFAEGLSVTPSTPGCHLRRMSEVSIQITQKWWGSKRLDYALYCPEGLANFPTNALPHLFHASYWESSDVIAFILRQLGRIELMPAVGLEEKESTFSPSQPREKWIKKRTSVKLKNVAANHRANDVIVKEGAPQVLVARFMYGPLDMITLAGEKVDIHVMKDAPAGEWTLIATEVTDKTGRITYTFPDQSALGYGMYPIKMVVRGDHTSVDFYMAVVPPKTECVVFSIDGSFTASMSVTGRDPKVRAGAVDIVRHWQELGYLIIYITGRPDMQQQKVVSWLSQHNFPHGLVSFADGLSTDPLGHKATYLKNLIQEHGLVVHVAYGSSKDISVYTSIGLKPKQIFIVGKVSKKHHTLATVLQDGYAAHLTNLLAHGGSRPAQGNARMVIPRGYFGLPGQNASLRRRRLFPGCWPWFVRKTAVHPIS</sequence>
<dbReference type="EMBL" id="JASPKZ010010684">
    <property type="protein sequence ID" value="KAJ9573722.1"/>
    <property type="molecule type" value="Genomic_DNA"/>
</dbReference>
<evidence type="ECO:0000313" key="9">
    <source>
        <dbReference type="Proteomes" id="UP001233999"/>
    </source>
</evidence>
<dbReference type="GO" id="GO:0008526">
    <property type="term" value="F:phosphatidylinositol transfer activity"/>
    <property type="evidence" value="ECO:0007669"/>
    <property type="project" value="TreeGrafter"/>
</dbReference>
<organism evidence="8 9">
    <name type="scientific">Diploptera punctata</name>
    <name type="common">Pacific beetle cockroach</name>
    <dbReference type="NCBI Taxonomy" id="6984"/>
    <lineage>
        <taxon>Eukaryota</taxon>
        <taxon>Metazoa</taxon>
        <taxon>Ecdysozoa</taxon>
        <taxon>Arthropoda</taxon>
        <taxon>Hexapoda</taxon>
        <taxon>Insecta</taxon>
        <taxon>Pterygota</taxon>
        <taxon>Neoptera</taxon>
        <taxon>Polyneoptera</taxon>
        <taxon>Dictyoptera</taxon>
        <taxon>Blattodea</taxon>
        <taxon>Blaberoidea</taxon>
        <taxon>Blaberidae</taxon>
        <taxon>Diplopterinae</taxon>
        <taxon>Diploptera</taxon>
    </lineage>
</organism>
<dbReference type="FunFam" id="3.30.530.20:FF:000028">
    <property type="entry name" value="Phosphatidylinositol transfer protein 5"/>
    <property type="match status" value="1"/>
</dbReference>
<dbReference type="Gene3D" id="3.40.50.1000">
    <property type="entry name" value="HAD superfamily/HAD-like"/>
    <property type="match status" value="1"/>
</dbReference>
<feature type="domain" description="DDHD" evidence="7">
    <location>
        <begin position="678"/>
        <end position="849"/>
    </location>
</feature>
<dbReference type="GO" id="GO:0012505">
    <property type="term" value="C:endomembrane system"/>
    <property type="evidence" value="ECO:0007669"/>
    <property type="project" value="UniProtKB-SubCell"/>
</dbReference>
<comment type="subcellular location">
    <subcellularLocation>
        <location evidence="1">Endomembrane system</location>
        <topology evidence="1">Peripheral membrane protein</topology>
    </subcellularLocation>
</comment>
<dbReference type="InterPro" id="IPR055261">
    <property type="entry name" value="PI_transfer_N"/>
</dbReference>
<feature type="compositionally biased region" description="Basic and acidic residues" evidence="6">
    <location>
        <begin position="308"/>
        <end position="327"/>
    </location>
</feature>
<dbReference type="Pfam" id="PF24694">
    <property type="entry name" value="LNS2_PITM1-3"/>
    <property type="match status" value="1"/>
</dbReference>
<feature type="region of interest" description="Disordered" evidence="6">
    <location>
        <begin position="623"/>
        <end position="672"/>
    </location>
</feature>
<keyword evidence="4" id="KW-0597">Phosphoprotein</keyword>
<dbReference type="SMART" id="SM01127">
    <property type="entry name" value="DDHD"/>
    <property type="match status" value="1"/>
</dbReference>
<dbReference type="Pfam" id="PF02862">
    <property type="entry name" value="DDHD"/>
    <property type="match status" value="2"/>
</dbReference>
<name>A0AAD7Z4W5_DIPPU</name>
<dbReference type="SUPFAM" id="SSF56784">
    <property type="entry name" value="HAD-like"/>
    <property type="match status" value="1"/>
</dbReference>
<evidence type="ECO:0000256" key="3">
    <source>
        <dbReference type="ARBA" id="ARBA00022481"/>
    </source>
</evidence>
<feature type="non-terminal residue" evidence="8">
    <location>
        <position position="1"/>
    </location>
</feature>
<dbReference type="GO" id="GO:0046872">
    <property type="term" value="F:metal ion binding"/>
    <property type="evidence" value="ECO:0007669"/>
    <property type="project" value="InterPro"/>
</dbReference>
<dbReference type="InterPro" id="IPR001666">
    <property type="entry name" value="PI_transfer"/>
</dbReference>
<gene>
    <name evidence="8" type="ORF">L9F63_008885</name>
</gene>
<dbReference type="SUPFAM" id="SSF55961">
    <property type="entry name" value="Bet v1-like"/>
    <property type="match status" value="1"/>
</dbReference>
<evidence type="ECO:0000256" key="5">
    <source>
        <dbReference type="ARBA" id="ARBA00022837"/>
    </source>
</evidence>
<dbReference type="Gene3D" id="3.30.530.20">
    <property type="match status" value="1"/>
</dbReference>
<dbReference type="InterPro" id="IPR031315">
    <property type="entry name" value="LNS2/PITP"/>
</dbReference>
<feature type="compositionally biased region" description="Polar residues" evidence="6">
    <location>
        <begin position="331"/>
        <end position="348"/>
    </location>
</feature>
<dbReference type="FunFam" id="3.40.50.1000:FF:000173">
    <property type="entry name" value="Membrane-associated phosphatidylinositol transfer protein 2"/>
    <property type="match status" value="1"/>
</dbReference>
<comment type="similarity">
    <text evidence="2">Belongs to the PtdIns transfer protein family. PI transfer class IIA subfamily.</text>
</comment>
<feature type="region of interest" description="Disordered" evidence="6">
    <location>
        <begin position="237"/>
        <end position="348"/>
    </location>
</feature>
<accession>A0AAD7Z4W5</accession>
<evidence type="ECO:0000256" key="2">
    <source>
        <dbReference type="ARBA" id="ARBA00010316"/>
    </source>
</evidence>
<dbReference type="InterPro" id="IPR004177">
    <property type="entry name" value="DDHD_dom"/>
</dbReference>
<keyword evidence="5" id="KW-0106">Calcium</keyword>
<evidence type="ECO:0000256" key="6">
    <source>
        <dbReference type="SAM" id="MobiDB-lite"/>
    </source>
</evidence>
<dbReference type="GO" id="GO:0008525">
    <property type="term" value="F:phosphatidylcholine transporter activity"/>
    <property type="evidence" value="ECO:0007669"/>
    <property type="project" value="TreeGrafter"/>
</dbReference>
<dbReference type="PANTHER" id="PTHR10658:SF81">
    <property type="entry name" value="PROTEIN RETINAL DEGENERATION B"/>
    <property type="match status" value="1"/>
</dbReference>
<proteinExistence type="inferred from homology"/>
<protein>
    <recommendedName>
        <fullName evidence="7">DDHD domain-containing protein</fullName>
    </recommendedName>
</protein>
<dbReference type="SMART" id="SM00775">
    <property type="entry name" value="LNS2"/>
    <property type="match status" value="1"/>
</dbReference>
<dbReference type="InterPro" id="IPR036412">
    <property type="entry name" value="HAD-like_sf"/>
</dbReference>
<dbReference type="InterPro" id="IPR023214">
    <property type="entry name" value="HAD_sf"/>
</dbReference>
<dbReference type="GO" id="GO:0035091">
    <property type="term" value="F:phosphatidylinositol binding"/>
    <property type="evidence" value="ECO:0007669"/>
    <property type="project" value="TreeGrafter"/>
</dbReference>
<evidence type="ECO:0000256" key="4">
    <source>
        <dbReference type="ARBA" id="ARBA00022553"/>
    </source>
</evidence>
<keyword evidence="3" id="KW-0488">Methylation</keyword>
<dbReference type="GO" id="GO:0071944">
    <property type="term" value="C:cell periphery"/>
    <property type="evidence" value="ECO:0007669"/>
    <property type="project" value="UniProtKB-ARBA"/>
</dbReference>
<dbReference type="InterPro" id="IPR023393">
    <property type="entry name" value="START-like_dom_sf"/>
</dbReference>
<dbReference type="GO" id="GO:0005737">
    <property type="term" value="C:cytoplasm"/>
    <property type="evidence" value="ECO:0007669"/>
    <property type="project" value="TreeGrafter"/>
</dbReference>
<dbReference type="PROSITE" id="PS51043">
    <property type="entry name" value="DDHD"/>
    <property type="match status" value="1"/>
</dbReference>
<keyword evidence="9" id="KW-1185">Reference proteome</keyword>
<feature type="non-terminal residue" evidence="8">
    <location>
        <position position="1194"/>
    </location>
</feature>
<evidence type="ECO:0000259" key="7">
    <source>
        <dbReference type="PROSITE" id="PS51043"/>
    </source>
</evidence>
<dbReference type="PANTHER" id="PTHR10658">
    <property type="entry name" value="PHOSPHATIDYLINOSITOL TRANSFER PROTEIN"/>
    <property type="match status" value="1"/>
</dbReference>
<comment type="caution">
    <text evidence="8">The sequence shown here is derived from an EMBL/GenBank/DDBJ whole genome shotgun (WGS) entry which is preliminary data.</text>
</comment>
<dbReference type="AlphaFoldDB" id="A0AAD7Z4W5"/>
<reference evidence="8" key="2">
    <citation type="submission" date="2023-05" db="EMBL/GenBank/DDBJ databases">
        <authorList>
            <person name="Fouks B."/>
        </authorList>
    </citation>
    <scope>NUCLEOTIDE SEQUENCE</scope>
    <source>
        <strain evidence="8">Stay&amp;Tobe</strain>
        <tissue evidence="8">Testes</tissue>
    </source>
</reference>
<evidence type="ECO:0000256" key="1">
    <source>
        <dbReference type="ARBA" id="ARBA00004184"/>
    </source>
</evidence>
<reference evidence="8" key="1">
    <citation type="journal article" date="2023" name="IScience">
        <title>Live-bearing cockroach genome reveals convergent evolutionary mechanisms linked to viviparity in insects and beyond.</title>
        <authorList>
            <person name="Fouks B."/>
            <person name="Harrison M.C."/>
            <person name="Mikhailova A.A."/>
            <person name="Marchal E."/>
            <person name="English S."/>
            <person name="Carruthers M."/>
            <person name="Jennings E.C."/>
            <person name="Chiamaka E.L."/>
            <person name="Frigard R.A."/>
            <person name="Pippel M."/>
            <person name="Attardo G.M."/>
            <person name="Benoit J.B."/>
            <person name="Bornberg-Bauer E."/>
            <person name="Tobe S.S."/>
        </authorList>
    </citation>
    <scope>NUCLEOTIDE SEQUENCE</scope>
    <source>
        <strain evidence="8">Stay&amp;Tobe</strain>
    </source>
</reference>
<dbReference type="GO" id="GO:0031210">
    <property type="term" value="F:phosphatidylcholine binding"/>
    <property type="evidence" value="ECO:0007669"/>
    <property type="project" value="TreeGrafter"/>
</dbReference>